<feature type="chain" id="PRO_5011597098" evidence="2">
    <location>
        <begin position="21"/>
        <end position="874"/>
    </location>
</feature>
<proteinExistence type="predicted"/>
<evidence type="ECO:0000313" key="4">
    <source>
        <dbReference type="Proteomes" id="UP000199060"/>
    </source>
</evidence>
<organism evidence="3 4">
    <name type="scientific">Algoriphagus faecimaris</name>
    <dbReference type="NCBI Taxonomy" id="686796"/>
    <lineage>
        <taxon>Bacteria</taxon>
        <taxon>Pseudomonadati</taxon>
        <taxon>Bacteroidota</taxon>
        <taxon>Cytophagia</taxon>
        <taxon>Cytophagales</taxon>
        <taxon>Cyclobacteriaceae</taxon>
        <taxon>Algoriphagus</taxon>
    </lineage>
</organism>
<dbReference type="RefSeq" id="WP_139162682.1">
    <property type="nucleotide sequence ID" value="NZ_FNAC01000009.1"/>
</dbReference>
<accession>A0A1G6QK48</accession>
<dbReference type="AlphaFoldDB" id="A0A1G6QK48"/>
<keyword evidence="4" id="KW-1185">Reference proteome</keyword>
<dbReference type="Proteomes" id="UP000199060">
    <property type="component" value="Unassembled WGS sequence"/>
</dbReference>
<evidence type="ECO:0000256" key="2">
    <source>
        <dbReference type="SAM" id="SignalP"/>
    </source>
</evidence>
<evidence type="ECO:0000313" key="3">
    <source>
        <dbReference type="EMBL" id="SDC92344.1"/>
    </source>
</evidence>
<gene>
    <name evidence="3" type="ORF">SAMN04488104_100995</name>
</gene>
<dbReference type="STRING" id="686796.SAMN04488104_100995"/>
<dbReference type="OrthoDB" id="1401154at2"/>
<name>A0A1G6QK48_9BACT</name>
<keyword evidence="2" id="KW-0732">Signal</keyword>
<sequence length="874" mass="96096">MNKKIFTLFLSLFILMFSCKEDEMIPDPTPTPDPDPVQQDPDPDPVVNIPTQVAKITLPGGVSYDLSGHSIWSNGLREPVTSNGDTKIPQITEGYNVAFVFDEEGNPILAGFVTKDESMISVESTAKVLLYYSTGAVLMAEEVSRIFVNQVHELPEFQDWAKQFEELWKADPKILSKPAEIRTAIAGTTTKILGESRPLDIRGEENEETPNGRVWSVTVDDGNIKSGLQIFSEAAGELKIRNRYRRRAHAFLYKSRFKPTGSQNYTEVLQSVSSGTAADADLAVGPTEGISNVFGSLIKQVIGDGMQMAVKEEGPMAVQLGENEDVAVYWLRIVGPGNQRNSIIRSDAEEKKLNRLSVETFALDFLIPLIGTATGGVKGQAVNQMEESRQGKAEAMITAVEVFLDAFPNIYDAVKEGDFKAATFASLEALGKEGAGIIAENLFKKIASLSTENISEKGLEEAGKYMGKILFVADGLLQTADWSRIIVNYGYSQRIEEWEVKAVASQVKLLPKEATITNASQQKLTASTVDIDESQKKDLRFKWSTEGKYGYLIETASNRGPSIETNDHEIFYNASTSSSNLSDDENLETIVVEAFLGDNLIGSDTMTVNVKKSLYEIKPDGITLTGKEEGDNPNKVKLHIEPAGDNGSPLGSNPDSDYKIVWTTPGSHGGLMEGESGQTLTTITTYGNGSIWYKATDDQTKESLENINARIYSKPKGATDDEYRLFEDLKATVKINNDEKKKIIHVNITSNYYSRTYVVGTSTRLNCAALEAILVPKEEDAVRYDVRFYDLSHPLPGTPKVYGWTPNGSNVYPFPEDPNQDFPARSFPLDQGEAYFLGLTFSAVDTNGDDPLGRCARLQGQLFTGKAEVIITLK</sequence>
<protein>
    <submittedName>
        <fullName evidence="3">Uncharacterized protein</fullName>
    </submittedName>
</protein>
<evidence type="ECO:0000256" key="1">
    <source>
        <dbReference type="SAM" id="MobiDB-lite"/>
    </source>
</evidence>
<dbReference type="PROSITE" id="PS51257">
    <property type="entry name" value="PROKAR_LIPOPROTEIN"/>
    <property type="match status" value="1"/>
</dbReference>
<dbReference type="EMBL" id="FNAC01000009">
    <property type="protein sequence ID" value="SDC92344.1"/>
    <property type="molecule type" value="Genomic_DNA"/>
</dbReference>
<feature type="region of interest" description="Disordered" evidence="1">
    <location>
        <begin position="24"/>
        <end position="43"/>
    </location>
</feature>
<reference evidence="4" key="1">
    <citation type="submission" date="2016-10" db="EMBL/GenBank/DDBJ databases">
        <authorList>
            <person name="Varghese N."/>
            <person name="Submissions S."/>
        </authorList>
    </citation>
    <scope>NUCLEOTIDE SEQUENCE [LARGE SCALE GENOMIC DNA]</scope>
    <source>
        <strain evidence="4">DSM 23095</strain>
    </source>
</reference>
<feature type="signal peptide" evidence="2">
    <location>
        <begin position="1"/>
        <end position="20"/>
    </location>
</feature>